<dbReference type="Pfam" id="PF00168">
    <property type="entry name" value="C2"/>
    <property type="match status" value="1"/>
</dbReference>
<accession>A0A1R2AZ50</accession>
<organism evidence="7 8">
    <name type="scientific">Stentor coeruleus</name>
    <dbReference type="NCBI Taxonomy" id="5963"/>
    <lineage>
        <taxon>Eukaryota</taxon>
        <taxon>Sar</taxon>
        <taxon>Alveolata</taxon>
        <taxon>Ciliophora</taxon>
        <taxon>Postciliodesmatophora</taxon>
        <taxon>Heterotrichea</taxon>
        <taxon>Heterotrichida</taxon>
        <taxon>Stentoridae</taxon>
        <taxon>Stentor</taxon>
    </lineage>
</organism>
<keyword evidence="1" id="KW-0479">Metal-binding</keyword>
<dbReference type="CDD" id="cd00030">
    <property type="entry name" value="C2"/>
    <property type="match status" value="1"/>
</dbReference>
<dbReference type="SUPFAM" id="SSF49562">
    <property type="entry name" value="C2 domain (Calcium/lipid-binding domain, CaLB)"/>
    <property type="match status" value="1"/>
</dbReference>
<dbReference type="PROSITE" id="PS50004">
    <property type="entry name" value="C2"/>
    <property type="match status" value="1"/>
</dbReference>
<keyword evidence="4" id="KW-0472">Membrane</keyword>
<dbReference type="PRINTS" id="PR00360">
    <property type="entry name" value="C2DOMAIN"/>
</dbReference>
<dbReference type="SMART" id="SM00239">
    <property type="entry name" value="C2"/>
    <property type="match status" value="1"/>
</dbReference>
<dbReference type="PANTHER" id="PTHR45911:SF4">
    <property type="entry name" value="MULTIPLE C2 AND TRANSMEMBRANE DOMAIN-CONTAINING PROTEIN"/>
    <property type="match status" value="1"/>
</dbReference>
<dbReference type="SMART" id="SM00054">
    <property type="entry name" value="EFh"/>
    <property type="match status" value="2"/>
</dbReference>
<dbReference type="EMBL" id="MPUH01001158">
    <property type="protein sequence ID" value="OMJ69788.1"/>
    <property type="molecule type" value="Genomic_DNA"/>
</dbReference>
<evidence type="ECO:0000256" key="3">
    <source>
        <dbReference type="SAM" id="MobiDB-lite"/>
    </source>
</evidence>
<dbReference type="InterPro" id="IPR011992">
    <property type="entry name" value="EF-hand-dom_pair"/>
</dbReference>
<dbReference type="AlphaFoldDB" id="A0A1R2AZ50"/>
<evidence type="ECO:0000256" key="2">
    <source>
        <dbReference type="ARBA" id="ARBA00022837"/>
    </source>
</evidence>
<dbReference type="InterPro" id="IPR000008">
    <property type="entry name" value="C2_dom"/>
</dbReference>
<keyword evidence="2" id="KW-0106">Calcium</keyword>
<evidence type="ECO:0000313" key="8">
    <source>
        <dbReference type="Proteomes" id="UP000187209"/>
    </source>
</evidence>
<dbReference type="PANTHER" id="PTHR45911">
    <property type="entry name" value="C2 DOMAIN-CONTAINING PROTEIN"/>
    <property type="match status" value="1"/>
</dbReference>
<protein>
    <recommendedName>
        <fullName evidence="9">C2 domain-containing protein</fullName>
    </recommendedName>
</protein>
<dbReference type="PROSITE" id="PS50222">
    <property type="entry name" value="EF_HAND_2"/>
    <property type="match status" value="2"/>
</dbReference>
<evidence type="ECO:0000256" key="1">
    <source>
        <dbReference type="ARBA" id="ARBA00022723"/>
    </source>
</evidence>
<feature type="transmembrane region" description="Helical" evidence="4">
    <location>
        <begin position="444"/>
        <end position="463"/>
    </location>
</feature>
<evidence type="ECO:0008006" key="9">
    <source>
        <dbReference type="Google" id="ProtNLM"/>
    </source>
</evidence>
<evidence type="ECO:0000259" key="6">
    <source>
        <dbReference type="PROSITE" id="PS50222"/>
    </source>
</evidence>
<keyword evidence="8" id="KW-1185">Reference proteome</keyword>
<evidence type="ECO:0000259" key="5">
    <source>
        <dbReference type="PROSITE" id="PS50004"/>
    </source>
</evidence>
<feature type="domain" description="EF-hand" evidence="6">
    <location>
        <begin position="40"/>
        <end position="75"/>
    </location>
</feature>
<feature type="transmembrane region" description="Helical" evidence="4">
    <location>
        <begin position="412"/>
        <end position="432"/>
    </location>
</feature>
<evidence type="ECO:0000256" key="4">
    <source>
        <dbReference type="SAM" id="Phobius"/>
    </source>
</evidence>
<dbReference type="SUPFAM" id="SSF47473">
    <property type="entry name" value="EF-hand"/>
    <property type="match status" value="1"/>
</dbReference>
<dbReference type="Gene3D" id="1.10.238.10">
    <property type="entry name" value="EF-hand"/>
    <property type="match status" value="1"/>
</dbReference>
<dbReference type="Pfam" id="PF13499">
    <property type="entry name" value="EF-hand_7"/>
    <property type="match status" value="1"/>
</dbReference>
<dbReference type="OrthoDB" id="298366at2759"/>
<dbReference type="Gene3D" id="2.60.40.150">
    <property type="entry name" value="C2 domain"/>
    <property type="match status" value="1"/>
</dbReference>
<feature type="domain" description="C2" evidence="5">
    <location>
        <begin position="137"/>
        <end position="254"/>
    </location>
</feature>
<keyword evidence="4" id="KW-1133">Transmembrane helix</keyword>
<evidence type="ECO:0000313" key="7">
    <source>
        <dbReference type="EMBL" id="OMJ69788.1"/>
    </source>
</evidence>
<gene>
    <name evidence="7" type="ORF">SteCoe_32405</name>
</gene>
<feature type="transmembrane region" description="Helical" evidence="4">
    <location>
        <begin position="363"/>
        <end position="383"/>
    </location>
</feature>
<dbReference type="GO" id="GO:0005509">
    <property type="term" value="F:calcium ion binding"/>
    <property type="evidence" value="ECO:0007669"/>
    <property type="project" value="InterPro"/>
</dbReference>
<dbReference type="GO" id="GO:0016020">
    <property type="term" value="C:membrane"/>
    <property type="evidence" value="ECO:0007669"/>
    <property type="project" value="TreeGrafter"/>
</dbReference>
<feature type="domain" description="EF-hand" evidence="6">
    <location>
        <begin position="77"/>
        <end position="112"/>
    </location>
</feature>
<dbReference type="InterPro" id="IPR035892">
    <property type="entry name" value="C2_domain_sf"/>
</dbReference>
<name>A0A1R2AZ50_9CILI</name>
<comment type="caution">
    <text evidence="7">The sequence shown here is derived from an EMBL/GenBank/DDBJ whole genome shotgun (WGS) entry which is preliminary data.</text>
</comment>
<proteinExistence type="predicted"/>
<feature type="region of interest" description="Disordered" evidence="3">
    <location>
        <begin position="1"/>
        <end position="28"/>
    </location>
</feature>
<dbReference type="InterPro" id="IPR018247">
    <property type="entry name" value="EF_Hand_1_Ca_BS"/>
</dbReference>
<keyword evidence="4" id="KW-0812">Transmembrane</keyword>
<dbReference type="Proteomes" id="UP000187209">
    <property type="component" value="Unassembled WGS sequence"/>
</dbReference>
<sequence>MSSSFLEVPRSSHGSVSPRISVRKPRQSIGASPITGIMQDRYKQLLGEFEQIDKNGDKQLTYEEIYDFLSEKQGSSYDHKLCREIFTKMDRNHDNIVSTNEFLWSYVETEDMLQARIKDIKKNICDNSRKMDDFKKKLIQARTQESYNRFGIMNGSVLTVEVLEAKDLIPMDSNGLSDPYVILKCEKQQEMTKVIPETLSPVWNEEFTFKIESGDSELQIIVMDKDIGLKDDFEGEVKIKLSTLKDQMKHDQYFNLSGNPQAIDGNCGKIRLSLHWIWSKTRYLEEINKQWQNVLDSDKKDLQSFEDQLNKIKKPFGHLDRQNEWTIREERSVSTRITGFEPAFGGNFEVLSEKKIFYHFDSGWMKILSLCLYIFTSIMVMYARSDFVNVSIAIAVSGSIFKKNSTEKAKTLAYLVAFSQLYDFFWFCVYGSNWHDGNGAHEWSLFASYFNFILKFAVFLTLWRTSN</sequence>
<dbReference type="InterPro" id="IPR002048">
    <property type="entry name" value="EF_hand_dom"/>
</dbReference>
<reference evidence="7 8" key="1">
    <citation type="submission" date="2016-11" db="EMBL/GenBank/DDBJ databases">
        <title>The macronuclear genome of Stentor coeruleus: a giant cell with tiny introns.</title>
        <authorList>
            <person name="Slabodnick M."/>
            <person name="Ruby J.G."/>
            <person name="Reiff S.B."/>
            <person name="Swart E.C."/>
            <person name="Gosai S."/>
            <person name="Prabakaran S."/>
            <person name="Witkowska E."/>
            <person name="Larue G.E."/>
            <person name="Fisher S."/>
            <person name="Freeman R.M."/>
            <person name="Gunawardena J."/>
            <person name="Chu W."/>
            <person name="Stover N.A."/>
            <person name="Gregory B.D."/>
            <person name="Nowacki M."/>
            <person name="Derisi J."/>
            <person name="Roy S.W."/>
            <person name="Marshall W.F."/>
            <person name="Sood P."/>
        </authorList>
    </citation>
    <scope>NUCLEOTIDE SEQUENCE [LARGE SCALE GENOMIC DNA]</scope>
    <source>
        <strain evidence="7">WM001</strain>
    </source>
</reference>
<dbReference type="PROSITE" id="PS00018">
    <property type="entry name" value="EF_HAND_1"/>
    <property type="match status" value="2"/>
</dbReference>